<dbReference type="RefSeq" id="WP_259529990.1">
    <property type="nucleotide sequence ID" value="NZ_JANLCK010000008.1"/>
</dbReference>
<feature type="transmembrane region" description="Helical" evidence="5">
    <location>
        <begin position="67"/>
        <end position="85"/>
    </location>
</feature>
<keyword evidence="4 5" id="KW-0472">Membrane</keyword>
<evidence type="ECO:0000256" key="3">
    <source>
        <dbReference type="ARBA" id="ARBA00022989"/>
    </source>
</evidence>
<dbReference type="EMBL" id="JANLCK010000008">
    <property type="protein sequence ID" value="MCS5727014.1"/>
    <property type="molecule type" value="Genomic_DNA"/>
</dbReference>
<feature type="transmembrane region" description="Helical" evidence="5">
    <location>
        <begin position="293"/>
        <end position="314"/>
    </location>
</feature>
<feature type="transmembrane region" description="Helical" evidence="5">
    <location>
        <begin position="216"/>
        <end position="234"/>
    </location>
</feature>
<dbReference type="CDD" id="cd17504">
    <property type="entry name" value="MFS_MMR_MDR_like"/>
    <property type="match status" value="1"/>
</dbReference>
<evidence type="ECO:0000256" key="4">
    <source>
        <dbReference type="ARBA" id="ARBA00023136"/>
    </source>
</evidence>
<dbReference type="GO" id="GO:0005886">
    <property type="term" value="C:plasma membrane"/>
    <property type="evidence" value="ECO:0007669"/>
    <property type="project" value="UniProtKB-SubCell"/>
</dbReference>
<comment type="subcellular location">
    <subcellularLocation>
        <location evidence="1">Cell membrane</location>
        <topology evidence="1">Multi-pass membrane protein</topology>
    </subcellularLocation>
</comment>
<keyword evidence="3 5" id="KW-1133">Transmembrane helix</keyword>
<dbReference type="Proteomes" id="UP001165587">
    <property type="component" value="Unassembled WGS sequence"/>
</dbReference>
<organism evidence="7 8">
    <name type="scientific">Herbiconiux oxytropis</name>
    <dbReference type="NCBI Taxonomy" id="2970915"/>
    <lineage>
        <taxon>Bacteria</taxon>
        <taxon>Bacillati</taxon>
        <taxon>Actinomycetota</taxon>
        <taxon>Actinomycetes</taxon>
        <taxon>Micrococcales</taxon>
        <taxon>Microbacteriaceae</taxon>
        <taxon>Herbiconiux</taxon>
    </lineage>
</organism>
<feature type="transmembrane region" description="Helical" evidence="5">
    <location>
        <begin position="152"/>
        <end position="173"/>
    </location>
</feature>
<dbReference type="PANTHER" id="PTHR42718:SF35">
    <property type="entry name" value="BLL0718 PROTEIN"/>
    <property type="match status" value="1"/>
</dbReference>
<evidence type="ECO:0000259" key="6">
    <source>
        <dbReference type="PROSITE" id="PS50850"/>
    </source>
</evidence>
<feature type="transmembrane region" description="Helical" evidence="5">
    <location>
        <begin position="37"/>
        <end position="55"/>
    </location>
</feature>
<evidence type="ECO:0000256" key="2">
    <source>
        <dbReference type="ARBA" id="ARBA00022692"/>
    </source>
</evidence>
<dbReference type="PROSITE" id="PS50850">
    <property type="entry name" value="MFS"/>
    <property type="match status" value="1"/>
</dbReference>
<feature type="transmembrane region" description="Helical" evidence="5">
    <location>
        <begin position="424"/>
        <end position="446"/>
    </location>
</feature>
<dbReference type="InterPro" id="IPR036259">
    <property type="entry name" value="MFS_trans_sf"/>
</dbReference>
<evidence type="ECO:0000313" key="8">
    <source>
        <dbReference type="Proteomes" id="UP001165587"/>
    </source>
</evidence>
<keyword evidence="8" id="KW-1185">Reference proteome</keyword>
<feature type="transmembrane region" description="Helical" evidence="5">
    <location>
        <begin position="91"/>
        <end position="112"/>
    </location>
</feature>
<dbReference type="GO" id="GO:0022857">
    <property type="term" value="F:transmembrane transporter activity"/>
    <property type="evidence" value="ECO:0007669"/>
    <property type="project" value="InterPro"/>
</dbReference>
<feature type="transmembrane region" description="Helical" evidence="5">
    <location>
        <begin position="124"/>
        <end position="146"/>
    </location>
</feature>
<dbReference type="PANTHER" id="PTHR42718">
    <property type="entry name" value="MAJOR FACILITATOR SUPERFAMILY MULTIDRUG TRANSPORTER MFSC"/>
    <property type="match status" value="1"/>
</dbReference>
<feature type="transmembrane region" description="Helical" evidence="5">
    <location>
        <begin position="185"/>
        <end position="204"/>
    </location>
</feature>
<dbReference type="SUPFAM" id="SSF103473">
    <property type="entry name" value="MFS general substrate transporter"/>
    <property type="match status" value="2"/>
</dbReference>
<evidence type="ECO:0000313" key="7">
    <source>
        <dbReference type="EMBL" id="MCS5727014.1"/>
    </source>
</evidence>
<feature type="transmembrane region" description="Helical" evidence="5">
    <location>
        <begin position="326"/>
        <end position="345"/>
    </location>
</feature>
<feature type="transmembrane region" description="Helical" evidence="5">
    <location>
        <begin position="254"/>
        <end position="273"/>
    </location>
</feature>
<protein>
    <submittedName>
        <fullName evidence="7">MFS transporter</fullName>
    </submittedName>
</protein>
<feature type="transmembrane region" description="Helical" evidence="5">
    <location>
        <begin position="390"/>
        <end position="412"/>
    </location>
</feature>
<dbReference type="InterPro" id="IPR020846">
    <property type="entry name" value="MFS_dom"/>
</dbReference>
<evidence type="ECO:0000256" key="1">
    <source>
        <dbReference type="ARBA" id="ARBA00004651"/>
    </source>
</evidence>
<dbReference type="AlphaFoldDB" id="A0AA41XF13"/>
<sequence>MVFTLAFTGLVTAFMMTLLTPLVPSLPAILNVSAEDSQWAVTVTLLAAAVATPIAGRLGDLYGKRRMVLILLVLVLAGSVVAFFADGLLPLIVGRALQGAGIGVIPLGISILRDVLHRDRLGGAVALVSATLGVGGAVGLPVAAAISQYLDWHFLFVLSGLLAAVGFVLVLVFIPVSTLRASGTFDVLGAIGLGVALVGILLGISKGNSWGWDSPLTLGCLGGGLLVLLAWGVFERRISSPLIDLRVAARRTVLLTNLASVTVGFAFFASTVVLPQLLEAPPETGVGLGQPMLVASLCLMPSGLVMWAMSPLATRLTRARGARTSLVLGIAVIAVAYLIAVFLMTEIWHMVLIATAVGAGVGFAYAAMPTLIMAAVPATETAASNSLNSVMRTLGSTLASAVLGVVLASHLIGSGETATPSSDGFQLAFIISGAAAVAGVLIAVFIPRHHRAYTKASLPDADDTRAADLSKAGDR</sequence>
<evidence type="ECO:0000256" key="5">
    <source>
        <dbReference type="SAM" id="Phobius"/>
    </source>
</evidence>
<feature type="transmembrane region" description="Helical" evidence="5">
    <location>
        <begin position="351"/>
        <end position="378"/>
    </location>
</feature>
<accession>A0AA41XF13</accession>
<gene>
    <name evidence="7" type="ORF">N1028_14030</name>
</gene>
<keyword evidence="2 5" id="KW-0812">Transmembrane</keyword>
<dbReference type="Pfam" id="PF07690">
    <property type="entry name" value="MFS_1"/>
    <property type="match status" value="1"/>
</dbReference>
<name>A0AA41XF13_9MICO</name>
<reference evidence="7" key="1">
    <citation type="submission" date="2022-08" db="EMBL/GenBank/DDBJ databases">
        <authorList>
            <person name="Deng Y."/>
            <person name="Han X.-F."/>
            <person name="Zhang Y.-Q."/>
        </authorList>
    </citation>
    <scope>NUCLEOTIDE SEQUENCE</scope>
    <source>
        <strain evidence="7">CPCC 203407</strain>
    </source>
</reference>
<feature type="domain" description="Major facilitator superfamily (MFS) profile" evidence="6">
    <location>
        <begin position="1"/>
        <end position="451"/>
    </location>
</feature>
<comment type="caution">
    <text evidence="7">The sequence shown here is derived from an EMBL/GenBank/DDBJ whole genome shotgun (WGS) entry which is preliminary data.</text>
</comment>
<dbReference type="Gene3D" id="1.20.1250.20">
    <property type="entry name" value="MFS general substrate transporter like domains"/>
    <property type="match status" value="2"/>
</dbReference>
<dbReference type="InterPro" id="IPR011701">
    <property type="entry name" value="MFS"/>
</dbReference>
<proteinExistence type="predicted"/>